<evidence type="ECO:0000259" key="2">
    <source>
        <dbReference type="Pfam" id="PF06791"/>
    </source>
</evidence>
<name>A0A916T017_9SPHN</name>
<sequence>MDIAAPALEVGLDVTTGSARAEINAVHQAFNEAAGDIISGAGRVEHSVNGLTFGAATVQFQAFGNVATRTNAQIGKSAEQMTFALNRSIAEFGKSRSELRDMRAEMKATAADDAGMPAVAAALRQANAALGELEREQRAAARGFAMFEAQARKAAQAARDAAQAEATLAAEANQVRAALDPMFLAQQKFDGEIDRANRLLDAGVIHQREYAQEVQRARDALAMHARSVAGAAGGADKLADANQRLAVTQRFTAAETLNLSRQFQDIGVTAAMGMNPLMILVQQGPQIYDVLDQAKARGVSAGAAFRQMGLDVVDYGVAGFSRLGALITPTNALLAGTAVVLVTVVRALGSYGEAMRRFETTAVGLGRTSGQTAKQLEAISEAAATLGTRSLGSARDSVNAFVSAGVQGSATLTMLAANVERYAKLTGQDVPAAQTALAEAMADPARAADTFTQQLGLLTGAQYEHIRQLAAMGEQEQAAAELTRILTRDLAANTSETTGLTHYMDLLGSAVSGVATVFGRLDQRIKEAGASYDAWLKKNAGDWAVNLIGTGNKAPMAPSPNASRNQDQIAALNASQSLNTTGMRQFNDLLAQQRVLQKGLADTTGLTAAQVQALRHDYSAVTDTINANRNASGAWISTQERAHLVAQAQAKLAGARTQTEKAAAQRQITRLQLGTQVLTQQERETQAMDAYNRVADRYRKPKVDHRAENLAREAEATEAQIRNLYKLADAYGVSNGAVLIAEAQVKAETDAIKKRGDVQAFVDRQIRLATAERVTAAAQDTASMRQRAGIQDALNREVAAGNVPAEQAGELLRARLADLPLLAAAQANELKAAEAAGRKDFARQKQFLTAAAAARDALDAQRGARDQLNTSEDKSQILAAKSASQDQLDYMREELRLIGATEIARARALAVFKAEQEARARKMTGPDAAAWVKSQGDIAAQGVINTAALREQNEQLTWAADKWDLIATNVANAGRGMADAFGEAGRAIGDMATIYAGFEANRTRLETERQQRISTAGGNERTIARANERFALQSATAQIGAFGDMTSAAKGFFDEKSKGYKAMVTAEKVFRAVEFAMSVRSIAQDMVETVTSVTNSGARAAAAGAEGIATQSKLPFPANIAAMAATGAALVAAGIAIVGSGGGKSTLAKANDGTGTVLGDSAAKSESLKRGLDALKDVDTLMLGTSREMAASLRSIDNQIGGVAALVVRAGNVNADAQASVGFKPDLIGKVLGGIPLVGGLLSSLFGSTTKVIGNGLYGGAQTVGSIVNNGFDASYYSDVEKKKKFLGITTGTSYSTKFTGADAGLENQFTLILRDFNSAIGAAAKPLGESTAEIERRVSGFVVNIGKIDLKGLTGTEIQEKLTAVFGAAADGMAAAAFPGIERFQKVGEGAFETLVRVSSTVEAVTASFDQLGLSARALGVDAKMGVAAQFDSISAMTSAADAYFQSFYSKEEQTAAKTAQLRRVFVELGMVLPDSLAGFRSLVEAQDLTTLAGQKTYATLLQLAPAFADLQTAMTGAKSAADILAERQDLQRRILELNGDTAAIRALDIAKVDVSNRALQEQVWAIEDAQKAAQAAEQLREAWTSVGNSIEDEIRRIRGLSDGSGGTSFASAFSAFNAATASARGGDQDAAKLLPGLSQALLKAAGDAATSRQELDRVQAQTAASLEATNAVIAAIAKGNPLTGAGTMAAAATAAQAAAPASTSSSDGSASDLRALRDEIAAMRAENSAGHANTAAAATRSAKVLERVSGETGDAFQVVAA</sequence>
<reference evidence="3" key="2">
    <citation type="submission" date="2020-09" db="EMBL/GenBank/DDBJ databases">
        <authorList>
            <person name="Sun Q."/>
            <person name="Zhou Y."/>
        </authorList>
    </citation>
    <scope>NUCLEOTIDE SEQUENCE</scope>
    <source>
        <strain evidence="3">CGMCC 1.15330</strain>
    </source>
</reference>
<dbReference type="EMBL" id="BMIH01000001">
    <property type="protein sequence ID" value="GGB21531.1"/>
    <property type="molecule type" value="Genomic_DNA"/>
</dbReference>
<accession>A0A916T017</accession>
<evidence type="ECO:0000313" key="4">
    <source>
        <dbReference type="Proteomes" id="UP000623067"/>
    </source>
</evidence>
<proteinExistence type="predicted"/>
<protein>
    <recommendedName>
        <fullName evidence="2">Bacteriophage tail tape measure N-terminal domain-containing protein</fullName>
    </recommendedName>
</protein>
<keyword evidence="4" id="KW-1185">Reference proteome</keyword>
<dbReference type="Proteomes" id="UP000623067">
    <property type="component" value="Unassembled WGS sequence"/>
</dbReference>
<dbReference type="Pfam" id="PF06791">
    <property type="entry name" value="TMP_2"/>
    <property type="match status" value="1"/>
</dbReference>
<comment type="caution">
    <text evidence="3">The sequence shown here is derived from an EMBL/GenBank/DDBJ whole genome shotgun (WGS) entry which is preliminary data.</text>
</comment>
<evidence type="ECO:0000313" key="3">
    <source>
        <dbReference type="EMBL" id="GGB21531.1"/>
    </source>
</evidence>
<organism evidence="3 4">
    <name type="scientific">Sphingomonas metalli</name>
    <dbReference type="NCBI Taxonomy" id="1779358"/>
    <lineage>
        <taxon>Bacteria</taxon>
        <taxon>Pseudomonadati</taxon>
        <taxon>Pseudomonadota</taxon>
        <taxon>Alphaproteobacteria</taxon>
        <taxon>Sphingomonadales</taxon>
        <taxon>Sphingomonadaceae</taxon>
        <taxon>Sphingomonas</taxon>
    </lineage>
</organism>
<dbReference type="RefSeq" id="WP_188657481.1">
    <property type="nucleotide sequence ID" value="NZ_BMIH01000001.1"/>
</dbReference>
<keyword evidence="1" id="KW-0175">Coiled coil</keyword>
<evidence type="ECO:0000256" key="1">
    <source>
        <dbReference type="SAM" id="Coils"/>
    </source>
</evidence>
<gene>
    <name evidence="3" type="ORF">GCM10011380_08890</name>
</gene>
<dbReference type="InterPro" id="IPR009628">
    <property type="entry name" value="Phage_tape_measure_N"/>
</dbReference>
<feature type="domain" description="Bacteriophage tail tape measure N-terminal" evidence="2">
    <location>
        <begin position="244"/>
        <end position="467"/>
    </location>
</feature>
<feature type="coiled-coil region" evidence="1">
    <location>
        <begin position="119"/>
        <end position="174"/>
    </location>
</feature>
<reference evidence="3" key="1">
    <citation type="journal article" date="2014" name="Int. J. Syst. Evol. Microbiol.">
        <title>Complete genome sequence of Corynebacterium casei LMG S-19264T (=DSM 44701T), isolated from a smear-ripened cheese.</title>
        <authorList>
            <consortium name="US DOE Joint Genome Institute (JGI-PGF)"/>
            <person name="Walter F."/>
            <person name="Albersmeier A."/>
            <person name="Kalinowski J."/>
            <person name="Ruckert C."/>
        </authorList>
    </citation>
    <scope>NUCLEOTIDE SEQUENCE</scope>
    <source>
        <strain evidence="3">CGMCC 1.15330</strain>
    </source>
</reference>